<evidence type="ECO:0000256" key="3">
    <source>
        <dbReference type="SAM" id="MobiDB-lite"/>
    </source>
</evidence>
<feature type="region of interest" description="Disordered" evidence="3">
    <location>
        <begin position="1"/>
        <end position="27"/>
    </location>
</feature>
<dbReference type="Pfam" id="PF05949">
    <property type="entry name" value="DUF881"/>
    <property type="match status" value="1"/>
</dbReference>
<dbReference type="Proteomes" id="UP001500266">
    <property type="component" value="Unassembled WGS sequence"/>
</dbReference>
<accession>A0ABP7ZA87</accession>
<dbReference type="PANTHER" id="PTHR37313:SF2">
    <property type="entry name" value="UPF0749 PROTEIN YLXX"/>
    <property type="match status" value="1"/>
</dbReference>
<evidence type="ECO:0000256" key="2">
    <source>
        <dbReference type="SAM" id="Coils"/>
    </source>
</evidence>
<sequence length="256" mass="26481">MSGAPDDAAAAPESPAAAAENPADAPAERAGGARLLLDLLRPRSTRGQLLGGLLCLVLGFAVVAQVRATQNDGAFATARQDELVGILSDLSQRSERLRADIRELEATKAGLERDAQGETALREARERATTYGLLAGTLPAEGPGIELVIDDPRGAVRALNLLDALQELRDAGAEVIQIGEVRAGADTYFLDAPGGGVVADGRRLSVPYRFLAIGDAHTMTTALNIPGGVVRTLRGLGATVTITSSTRLAVSAIRSG</sequence>
<proteinExistence type="inferred from homology"/>
<keyword evidence="2" id="KW-0175">Coiled coil</keyword>
<keyword evidence="5" id="KW-1185">Reference proteome</keyword>
<evidence type="ECO:0000256" key="1">
    <source>
        <dbReference type="ARBA" id="ARBA00009108"/>
    </source>
</evidence>
<comment type="caution">
    <text evidence="4">The sequence shown here is derived from an EMBL/GenBank/DDBJ whole genome shotgun (WGS) entry which is preliminary data.</text>
</comment>
<reference evidence="5" key="1">
    <citation type="journal article" date="2019" name="Int. J. Syst. Evol. Microbiol.">
        <title>The Global Catalogue of Microorganisms (GCM) 10K type strain sequencing project: providing services to taxonomists for standard genome sequencing and annotation.</title>
        <authorList>
            <consortium name="The Broad Institute Genomics Platform"/>
            <consortium name="The Broad Institute Genome Sequencing Center for Infectious Disease"/>
            <person name="Wu L."/>
            <person name="Ma J."/>
        </authorList>
    </citation>
    <scope>NUCLEOTIDE SEQUENCE [LARGE SCALE GENOMIC DNA]</scope>
    <source>
        <strain evidence="5">JCM 17316</strain>
    </source>
</reference>
<protein>
    <submittedName>
        <fullName evidence="4">DUF881 domain-containing protein</fullName>
    </submittedName>
</protein>
<gene>
    <name evidence="4" type="ORF">GCM10022416_47220</name>
</gene>
<dbReference type="EMBL" id="BAABDO010000088">
    <property type="protein sequence ID" value="GAA4150670.1"/>
    <property type="molecule type" value="Genomic_DNA"/>
</dbReference>
<dbReference type="InterPro" id="IPR010273">
    <property type="entry name" value="DUF881"/>
</dbReference>
<name>A0ABP7ZA87_9ACTN</name>
<dbReference type="RefSeq" id="WP_345023741.1">
    <property type="nucleotide sequence ID" value="NZ_BAABDO010000088.1"/>
</dbReference>
<dbReference type="PANTHER" id="PTHR37313">
    <property type="entry name" value="UPF0749 PROTEIN RV1825"/>
    <property type="match status" value="1"/>
</dbReference>
<evidence type="ECO:0000313" key="5">
    <source>
        <dbReference type="Proteomes" id="UP001500266"/>
    </source>
</evidence>
<organism evidence="4 5">
    <name type="scientific">Actinomadura keratinilytica</name>
    <dbReference type="NCBI Taxonomy" id="547461"/>
    <lineage>
        <taxon>Bacteria</taxon>
        <taxon>Bacillati</taxon>
        <taxon>Actinomycetota</taxon>
        <taxon>Actinomycetes</taxon>
        <taxon>Streptosporangiales</taxon>
        <taxon>Thermomonosporaceae</taxon>
        <taxon>Actinomadura</taxon>
    </lineage>
</organism>
<comment type="similarity">
    <text evidence="1">Belongs to the UPF0749 family.</text>
</comment>
<feature type="coiled-coil region" evidence="2">
    <location>
        <begin position="87"/>
        <end position="121"/>
    </location>
</feature>
<evidence type="ECO:0000313" key="4">
    <source>
        <dbReference type="EMBL" id="GAA4150670.1"/>
    </source>
</evidence>
<dbReference type="Gene3D" id="3.30.70.1880">
    <property type="entry name" value="Protein of unknown function DUF881"/>
    <property type="match status" value="1"/>
</dbReference>